<accession>W6A8I5</accession>
<evidence type="ECO:0000313" key="4">
    <source>
        <dbReference type="Proteomes" id="UP000019267"/>
    </source>
</evidence>
<dbReference type="Gene3D" id="1.20.144.10">
    <property type="entry name" value="Phosphatidic acid phosphatase type 2/haloperoxidase"/>
    <property type="match status" value="1"/>
</dbReference>
<dbReference type="KEGG" id="scq:SCULI_v1c09870"/>
<sequence>MFTKKMFHFEILILIFVAVSIGLFAFSSVYDLEISNYLSQNMQYVWVKHMVAFFDELGYQSPFILIFILSSVFIVGWLSLLKKTQTTNKFKIFMANNSLVIYITWFSLWVIGMSTFTIVFAIQIPTRDNGFGPGNDAKLLGDSMIRMPWHLLMSVINFTIIGYTYKWAQRNLNTNSYSKDIMNIEKSSKLAAQIFFSFMIVYILKTLFGRPVYFSVIYNSHEFSGNYPTMQEIMNYLNLNGANWDSNASTSGIIYKQVDYLAWYQPNNIGKYWWRLFWPVDFTNDPNGDQYWQQAFPSGHTNAIICGFTTVYFVENKKVRDVLATIIFISIIGMNLNLIIMRFHWATDVFFSNISSFSVWFLINYLFNKHTKMIHLSIRKNVIKQEHKLIELENNILRYEFIDNEVVELTKRKSA</sequence>
<dbReference type="InterPro" id="IPR000326">
    <property type="entry name" value="PAP2/HPO"/>
</dbReference>
<organism evidence="3 4">
    <name type="scientific">Spiroplasma culicicola AES-1</name>
    <dbReference type="NCBI Taxonomy" id="1276246"/>
    <lineage>
        <taxon>Bacteria</taxon>
        <taxon>Bacillati</taxon>
        <taxon>Mycoplasmatota</taxon>
        <taxon>Mollicutes</taxon>
        <taxon>Entomoplasmatales</taxon>
        <taxon>Spiroplasmataceae</taxon>
        <taxon>Spiroplasma</taxon>
    </lineage>
</organism>
<feature type="transmembrane region" description="Helical" evidence="1">
    <location>
        <begin position="99"/>
        <end position="124"/>
    </location>
</feature>
<dbReference type="Proteomes" id="UP000019267">
    <property type="component" value="Chromosome"/>
</dbReference>
<evidence type="ECO:0000256" key="1">
    <source>
        <dbReference type="SAM" id="Phobius"/>
    </source>
</evidence>
<feature type="transmembrane region" description="Helical" evidence="1">
    <location>
        <begin position="295"/>
        <end position="315"/>
    </location>
</feature>
<keyword evidence="4" id="KW-1185">Reference proteome</keyword>
<feature type="transmembrane region" description="Helical" evidence="1">
    <location>
        <begin position="189"/>
        <end position="208"/>
    </location>
</feature>
<proteinExistence type="predicted"/>
<dbReference type="EMBL" id="CP006681">
    <property type="protein sequence ID" value="AHI53327.1"/>
    <property type="molecule type" value="Genomic_DNA"/>
</dbReference>
<feature type="transmembrane region" description="Helical" evidence="1">
    <location>
        <begin position="149"/>
        <end position="168"/>
    </location>
</feature>
<protein>
    <recommendedName>
        <fullName evidence="2">Phosphatidic acid phosphatase type 2/haloperoxidase domain-containing protein</fullName>
    </recommendedName>
</protein>
<dbReference type="RefSeq" id="WP_025363549.1">
    <property type="nucleotide sequence ID" value="NZ_CP006681.1"/>
</dbReference>
<dbReference type="PATRIC" id="fig|1276246.3.peg.983"/>
<dbReference type="InterPro" id="IPR036938">
    <property type="entry name" value="PAP2/HPO_sf"/>
</dbReference>
<keyword evidence="1" id="KW-0812">Transmembrane</keyword>
<evidence type="ECO:0000313" key="3">
    <source>
        <dbReference type="EMBL" id="AHI53327.1"/>
    </source>
</evidence>
<dbReference type="Pfam" id="PF01569">
    <property type="entry name" value="PAP2"/>
    <property type="match status" value="1"/>
</dbReference>
<feature type="domain" description="Phosphatidic acid phosphatase type 2/haloperoxidase" evidence="2">
    <location>
        <begin position="277"/>
        <end position="371"/>
    </location>
</feature>
<gene>
    <name evidence="3" type="ORF">SCULI_v1c09870</name>
</gene>
<feature type="transmembrane region" description="Helical" evidence="1">
    <location>
        <begin position="322"/>
        <end position="343"/>
    </location>
</feature>
<dbReference type="STRING" id="1276246.SCULI_v1c09870"/>
<dbReference type="AlphaFoldDB" id="W6A8I5"/>
<reference evidence="3 4" key="1">
    <citation type="journal article" date="2014" name="Genome Biol. Evol.">
        <title>Molecular evolution of the substrate utilization strategies and putative virulence factors in mosquito-associated Spiroplasma species.</title>
        <authorList>
            <person name="Chang T.H."/>
            <person name="Lo W.S."/>
            <person name="Ku C."/>
            <person name="Chen L.L."/>
            <person name="Kuo C.H."/>
        </authorList>
    </citation>
    <scope>NUCLEOTIDE SEQUENCE [LARGE SCALE GENOMIC DNA]</scope>
    <source>
        <strain evidence="3">AES-1</strain>
    </source>
</reference>
<dbReference type="OrthoDB" id="394310at2"/>
<evidence type="ECO:0000259" key="2">
    <source>
        <dbReference type="Pfam" id="PF01569"/>
    </source>
</evidence>
<dbReference type="HOGENOM" id="CLU_735497_0_0_14"/>
<feature type="transmembrane region" description="Helical" evidence="1">
    <location>
        <begin position="12"/>
        <end position="30"/>
    </location>
</feature>
<feature type="transmembrane region" description="Helical" evidence="1">
    <location>
        <begin position="59"/>
        <end position="78"/>
    </location>
</feature>
<feature type="transmembrane region" description="Helical" evidence="1">
    <location>
        <begin position="349"/>
        <end position="367"/>
    </location>
</feature>
<dbReference type="SUPFAM" id="SSF48317">
    <property type="entry name" value="Acid phosphatase/Vanadium-dependent haloperoxidase"/>
    <property type="match status" value="1"/>
</dbReference>
<name>W6A8I5_9MOLU</name>
<keyword evidence="1" id="KW-0472">Membrane</keyword>
<keyword evidence="1" id="KW-1133">Transmembrane helix</keyword>
<dbReference type="CDD" id="cd01610">
    <property type="entry name" value="PAP2_like"/>
    <property type="match status" value="1"/>
</dbReference>